<dbReference type="InterPro" id="IPR012338">
    <property type="entry name" value="Beta-lactam/transpept-like"/>
</dbReference>
<dbReference type="PRINTS" id="PR00118">
    <property type="entry name" value="BLACTAMASEA"/>
</dbReference>
<dbReference type="InterPro" id="IPR045155">
    <property type="entry name" value="Beta-lactam_cat"/>
</dbReference>
<evidence type="ECO:0000256" key="2">
    <source>
        <dbReference type="ARBA" id="ARBA00009009"/>
    </source>
</evidence>
<dbReference type="Proteomes" id="UP000023435">
    <property type="component" value="Unassembled WGS sequence"/>
</dbReference>
<dbReference type="PANTHER" id="PTHR35333">
    <property type="entry name" value="BETA-LACTAMASE"/>
    <property type="match status" value="1"/>
</dbReference>
<evidence type="ECO:0000256" key="6">
    <source>
        <dbReference type="RuleBase" id="RU361140"/>
    </source>
</evidence>
<feature type="region of interest" description="Disordered" evidence="7">
    <location>
        <begin position="170"/>
        <end position="196"/>
    </location>
</feature>
<keyword evidence="4 6" id="KW-0378">Hydrolase</keyword>
<reference evidence="10 11" key="1">
    <citation type="journal article" date="2014" name="Genome Announc.">
        <title>Draft Genome Sequence of Lysobacter capsici AZ78, a Bacterium Antagonistic to Plant-Pathogenic Oomycetes.</title>
        <authorList>
            <person name="Puopolo G."/>
            <person name="Sonego P."/>
            <person name="Engelen K."/>
            <person name="Pertot I."/>
        </authorList>
    </citation>
    <scope>NUCLEOTIDE SEQUENCE [LARGE SCALE GENOMIC DNA]</scope>
    <source>
        <strain evidence="10 11">AZ78</strain>
    </source>
</reference>
<dbReference type="PROSITE" id="PS00146">
    <property type="entry name" value="BETA_LACTAMASE_A"/>
    <property type="match status" value="1"/>
</dbReference>
<evidence type="ECO:0000256" key="4">
    <source>
        <dbReference type="ARBA" id="ARBA00022801"/>
    </source>
</evidence>
<evidence type="ECO:0000259" key="9">
    <source>
        <dbReference type="Pfam" id="PF13354"/>
    </source>
</evidence>
<feature type="compositionally biased region" description="Basic and acidic residues" evidence="7">
    <location>
        <begin position="170"/>
        <end position="179"/>
    </location>
</feature>
<gene>
    <name evidence="10" type="ORF">AZ78_3952</name>
</gene>
<dbReference type="Pfam" id="PF13354">
    <property type="entry name" value="Beta-lactamase2"/>
    <property type="match status" value="1"/>
</dbReference>
<keyword evidence="11" id="KW-1185">Reference proteome</keyword>
<accession>A0A125MNF3</accession>
<evidence type="ECO:0000256" key="3">
    <source>
        <dbReference type="ARBA" id="ARBA00012865"/>
    </source>
</evidence>
<comment type="catalytic activity">
    <reaction evidence="1 6">
        <text>a beta-lactam + H2O = a substituted beta-amino acid</text>
        <dbReference type="Rhea" id="RHEA:20401"/>
        <dbReference type="ChEBI" id="CHEBI:15377"/>
        <dbReference type="ChEBI" id="CHEBI:35627"/>
        <dbReference type="ChEBI" id="CHEBI:140347"/>
        <dbReference type="EC" id="3.5.2.6"/>
    </reaction>
</comment>
<feature type="chain" id="PRO_5007178115" description="Beta-lactamase" evidence="8">
    <location>
        <begin position="22"/>
        <end position="307"/>
    </location>
</feature>
<dbReference type="PANTHER" id="PTHR35333:SF3">
    <property type="entry name" value="BETA-LACTAMASE-TYPE TRANSPEPTIDASE FOLD CONTAINING PROTEIN"/>
    <property type="match status" value="1"/>
</dbReference>
<dbReference type="GO" id="GO:0030655">
    <property type="term" value="P:beta-lactam antibiotic catabolic process"/>
    <property type="evidence" value="ECO:0007669"/>
    <property type="project" value="InterPro"/>
</dbReference>
<keyword evidence="8" id="KW-0732">Signal</keyword>
<dbReference type="InterPro" id="IPR023650">
    <property type="entry name" value="Beta-lactam_class-A_AS"/>
</dbReference>
<dbReference type="Gene3D" id="3.40.710.10">
    <property type="entry name" value="DD-peptidase/beta-lactamase superfamily"/>
    <property type="match status" value="1"/>
</dbReference>
<evidence type="ECO:0000256" key="1">
    <source>
        <dbReference type="ARBA" id="ARBA00001526"/>
    </source>
</evidence>
<evidence type="ECO:0000313" key="10">
    <source>
        <dbReference type="EMBL" id="KWS06396.1"/>
    </source>
</evidence>
<feature type="signal peptide" evidence="8">
    <location>
        <begin position="1"/>
        <end position="21"/>
    </location>
</feature>
<dbReference type="SUPFAM" id="SSF56601">
    <property type="entry name" value="beta-lactamase/transpeptidase-like"/>
    <property type="match status" value="1"/>
</dbReference>
<dbReference type="AlphaFoldDB" id="A0A125MNF3"/>
<dbReference type="InterPro" id="IPR000871">
    <property type="entry name" value="Beta-lactam_class-A"/>
</dbReference>
<evidence type="ECO:0000313" key="11">
    <source>
        <dbReference type="Proteomes" id="UP000023435"/>
    </source>
</evidence>
<dbReference type="OrthoDB" id="9784149at2"/>
<evidence type="ECO:0000256" key="5">
    <source>
        <dbReference type="ARBA" id="ARBA00023251"/>
    </source>
</evidence>
<sequence>MQRRDFLQCASGLLLAAGASASFGAAALSLAPQAGRDAKPGDWRTRLRDLEKHSGGRLGVAVLDTGNGERMLWRENERFRMCSTFKYLLAAAILRQVELGKVTLSQQVPITAVDMIAHAPFTQPLVGRSASVAQLCEATVTLSDNPAANLLYPLVGGPQGLTRFLREIGDGVTRTDRTEPTLNSGAPDDPRDTSTPSAQIATMQRLLLGDALKESSRQQLIAWLVANKTGDKRLRAGLPAGVRVGDKTGSGDDATNDVAIVWPPGRAPLLIVSYLATAKLDGAGRDAVLASLARIVSKQLGIGAAQR</sequence>
<dbReference type="NCBIfam" id="NF033103">
    <property type="entry name" value="bla_class_A"/>
    <property type="match status" value="1"/>
</dbReference>
<proteinExistence type="inferred from homology"/>
<dbReference type="EMBL" id="JAJA02000001">
    <property type="protein sequence ID" value="KWS06396.1"/>
    <property type="molecule type" value="Genomic_DNA"/>
</dbReference>
<organism evidence="10 11">
    <name type="scientific">Lysobacter capsici AZ78</name>
    <dbReference type="NCBI Taxonomy" id="1444315"/>
    <lineage>
        <taxon>Bacteria</taxon>
        <taxon>Pseudomonadati</taxon>
        <taxon>Pseudomonadota</taxon>
        <taxon>Gammaproteobacteria</taxon>
        <taxon>Lysobacterales</taxon>
        <taxon>Lysobacteraceae</taxon>
        <taxon>Lysobacter</taxon>
    </lineage>
</organism>
<dbReference type="GO" id="GO:0008800">
    <property type="term" value="F:beta-lactamase activity"/>
    <property type="evidence" value="ECO:0007669"/>
    <property type="project" value="UniProtKB-UniRule"/>
</dbReference>
<comment type="similarity">
    <text evidence="2 6">Belongs to the class-A beta-lactamase family.</text>
</comment>
<evidence type="ECO:0000256" key="7">
    <source>
        <dbReference type="SAM" id="MobiDB-lite"/>
    </source>
</evidence>
<protein>
    <recommendedName>
        <fullName evidence="3 6">Beta-lactamase</fullName>
        <ecNumber evidence="3 6">3.5.2.6</ecNumber>
    </recommendedName>
</protein>
<name>A0A125MNF3_9GAMM</name>
<comment type="caution">
    <text evidence="10">The sequence shown here is derived from an EMBL/GenBank/DDBJ whole genome shotgun (WGS) entry which is preliminary data.</text>
</comment>
<feature type="domain" description="Beta-lactamase class A catalytic" evidence="9">
    <location>
        <begin position="59"/>
        <end position="271"/>
    </location>
</feature>
<dbReference type="GO" id="GO:0046677">
    <property type="term" value="P:response to antibiotic"/>
    <property type="evidence" value="ECO:0007669"/>
    <property type="project" value="UniProtKB-UniRule"/>
</dbReference>
<dbReference type="RefSeq" id="WP_036106449.1">
    <property type="nucleotide sequence ID" value="NZ_JAJA02000001.1"/>
</dbReference>
<keyword evidence="5 6" id="KW-0046">Antibiotic resistance</keyword>
<dbReference type="EC" id="3.5.2.6" evidence="3 6"/>
<evidence type="ECO:0000256" key="8">
    <source>
        <dbReference type="SAM" id="SignalP"/>
    </source>
</evidence>